<gene>
    <name evidence="5 6" type="primary">stx11b.1</name>
</gene>
<protein>
    <submittedName>
        <fullName evidence="5 6">Syntaxin-11b.1 isoform X2</fullName>
    </submittedName>
</protein>
<dbReference type="GO" id="GO:0005484">
    <property type="term" value="F:SNAP receptor activity"/>
    <property type="evidence" value="ECO:0007669"/>
    <property type="project" value="TreeGrafter"/>
</dbReference>
<dbReference type="GO" id="GO:0048787">
    <property type="term" value="C:presynaptic active zone membrane"/>
    <property type="evidence" value="ECO:0007669"/>
    <property type="project" value="TreeGrafter"/>
</dbReference>
<feature type="compositionally biased region" description="Acidic residues" evidence="2">
    <location>
        <begin position="28"/>
        <end position="40"/>
    </location>
</feature>
<dbReference type="GO" id="GO:0006886">
    <property type="term" value="P:intracellular protein transport"/>
    <property type="evidence" value="ECO:0007669"/>
    <property type="project" value="TreeGrafter"/>
</dbReference>
<evidence type="ECO:0000313" key="6">
    <source>
        <dbReference type="RefSeq" id="XP_042565863.1"/>
    </source>
</evidence>
<dbReference type="GO" id="GO:0008021">
    <property type="term" value="C:synaptic vesicle"/>
    <property type="evidence" value="ECO:0007669"/>
    <property type="project" value="TreeGrafter"/>
</dbReference>
<dbReference type="InterPro" id="IPR045242">
    <property type="entry name" value="Syntaxin"/>
</dbReference>
<dbReference type="AlphaFoldDB" id="A0A6P3WA94"/>
<accession>A0A6P3WA94</accession>
<proteinExistence type="predicted"/>
<dbReference type="PANTHER" id="PTHR19957:SF136">
    <property type="entry name" value="SYNTAXIN 11B, TANDEM DUPLICATE 1-RELATED"/>
    <property type="match status" value="1"/>
</dbReference>
<reference evidence="5 6" key="1">
    <citation type="submission" date="2025-04" db="UniProtKB">
        <authorList>
            <consortium name="RefSeq"/>
        </authorList>
    </citation>
    <scope>IDENTIFICATION</scope>
</reference>
<evidence type="ECO:0000313" key="4">
    <source>
        <dbReference type="Proteomes" id="UP000515152"/>
    </source>
</evidence>
<dbReference type="Proteomes" id="UP000515152">
    <property type="component" value="Chromosome 15"/>
</dbReference>
<dbReference type="Pfam" id="PF00804">
    <property type="entry name" value="Syntaxin"/>
    <property type="match status" value="1"/>
</dbReference>
<feature type="region of interest" description="Disordered" evidence="2">
    <location>
        <begin position="1"/>
        <end position="53"/>
    </location>
</feature>
<dbReference type="SMART" id="SM00503">
    <property type="entry name" value="SynN"/>
    <property type="match status" value="1"/>
</dbReference>
<dbReference type="InterPro" id="IPR006011">
    <property type="entry name" value="Syntaxin_N"/>
</dbReference>
<keyword evidence="1" id="KW-0175">Coiled coil</keyword>
<dbReference type="InterPro" id="IPR000727">
    <property type="entry name" value="T_SNARE_dom"/>
</dbReference>
<evidence type="ECO:0000256" key="1">
    <source>
        <dbReference type="ARBA" id="ARBA00023054"/>
    </source>
</evidence>
<dbReference type="GO" id="GO:0000149">
    <property type="term" value="F:SNARE binding"/>
    <property type="evidence" value="ECO:0007669"/>
    <property type="project" value="TreeGrafter"/>
</dbReference>
<dbReference type="SMART" id="SM00397">
    <property type="entry name" value="t_SNARE"/>
    <property type="match status" value="1"/>
</dbReference>
<dbReference type="RefSeq" id="XP_042565863.1">
    <property type="nucleotide sequence ID" value="XM_042709929.1"/>
</dbReference>
<dbReference type="GO" id="GO:0048278">
    <property type="term" value="P:vesicle docking"/>
    <property type="evidence" value="ECO:0007669"/>
    <property type="project" value="TreeGrafter"/>
</dbReference>
<sequence>MRDRLSSLRSLSGTSGQQEEVNSTESVREEEEEEEEEEVQLEPPAEEHRSSRDVEQVLEQALEVRREVQLLRLDVRRLRDQNVRLLSGPPCAASSSSSSSSRELWQQESNGIAGGIKTRAQGALTSLRRMDARAKQLEEELGVNSAAARIARTQYACLSNGLRDAMADYNEAEMSHREACKAHIQRQMEIVGREVDLEEIEDMLEDGGGQWSVFTQDLTRASEGKTARSALGQIERRHQELLELESRVRSVHEVFLDVALLVEEQGTMIDAIQTHVQTTDADLCEVLVKLGKAKRLDKSNPFKKMFCGCFPCYK</sequence>
<evidence type="ECO:0000256" key="2">
    <source>
        <dbReference type="SAM" id="MobiDB-lite"/>
    </source>
</evidence>
<dbReference type="PANTHER" id="PTHR19957">
    <property type="entry name" value="SYNTAXIN"/>
    <property type="match status" value="1"/>
</dbReference>
<dbReference type="GO" id="GO:0031629">
    <property type="term" value="P:synaptic vesicle fusion to presynaptic active zone membrane"/>
    <property type="evidence" value="ECO:0007669"/>
    <property type="project" value="TreeGrafter"/>
</dbReference>
<organism evidence="4 5">
    <name type="scientific">Clupea harengus</name>
    <name type="common">Atlantic herring</name>
    <dbReference type="NCBI Taxonomy" id="7950"/>
    <lineage>
        <taxon>Eukaryota</taxon>
        <taxon>Metazoa</taxon>
        <taxon>Chordata</taxon>
        <taxon>Craniata</taxon>
        <taxon>Vertebrata</taxon>
        <taxon>Euteleostomi</taxon>
        <taxon>Actinopterygii</taxon>
        <taxon>Neopterygii</taxon>
        <taxon>Teleostei</taxon>
        <taxon>Clupei</taxon>
        <taxon>Clupeiformes</taxon>
        <taxon>Clupeoidei</taxon>
        <taxon>Clupeidae</taxon>
        <taxon>Clupea</taxon>
    </lineage>
</organism>
<evidence type="ECO:0000313" key="5">
    <source>
        <dbReference type="RefSeq" id="XP_012693580.3"/>
    </source>
</evidence>
<name>A0A6P3WA94_CLUHA</name>
<keyword evidence="4" id="KW-1185">Reference proteome</keyword>
<feature type="domain" description="T-SNARE coiled-coil homology" evidence="3">
    <location>
        <begin position="231"/>
        <end position="293"/>
    </location>
</feature>
<dbReference type="FunFam" id="1.20.58.70:FF:000042">
    <property type="entry name" value="Syntaxin 11b, tandem duplicate 2"/>
    <property type="match status" value="1"/>
</dbReference>
<evidence type="ECO:0000259" key="3">
    <source>
        <dbReference type="PROSITE" id="PS50192"/>
    </source>
</evidence>
<dbReference type="CTD" id="393836"/>
<dbReference type="GO" id="GO:0031201">
    <property type="term" value="C:SNARE complex"/>
    <property type="evidence" value="ECO:0007669"/>
    <property type="project" value="TreeGrafter"/>
</dbReference>
<dbReference type="RefSeq" id="XP_012693580.3">
    <property type="nucleotide sequence ID" value="XM_012838126.3"/>
</dbReference>
<dbReference type="PROSITE" id="PS50192">
    <property type="entry name" value="T_SNARE"/>
    <property type="match status" value="1"/>
</dbReference>
<feature type="region of interest" description="Disordered" evidence="2">
    <location>
        <begin position="86"/>
        <end position="112"/>
    </location>
</feature>
<dbReference type="GeneID" id="105909490"/>